<keyword evidence="3" id="KW-1185">Reference proteome</keyword>
<dbReference type="Proteomes" id="UP000253410">
    <property type="component" value="Unassembled WGS sequence"/>
</dbReference>
<dbReference type="RefSeq" id="WP_113615010.1">
    <property type="nucleotide sequence ID" value="NZ_QFFJ01000001.1"/>
</dbReference>
<sequence length="132" mass="15178">MTKQKVSLNAQVTTFLDNLEHPLRKEIEQLRQEILTTCPSLMENIKWNGPNYHLHDKDRITMKIQPPRAIQLIFHRGAKVLAMPKEKLISDDTGLLVWRANDRAVATFKSTADINQHKDVLSGLIQQWIAKA</sequence>
<reference evidence="2 3" key="1">
    <citation type="submission" date="2018-05" db="EMBL/GenBank/DDBJ databases">
        <title>Chitinophaga sp. K3CV102501T nov., isolated from isolated from a monsoon evergreen broad-leaved forest soil.</title>
        <authorList>
            <person name="Lv Y."/>
        </authorList>
    </citation>
    <scope>NUCLEOTIDE SEQUENCE [LARGE SCALE GENOMIC DNA]</scope>
    <source>
        <strain evidence="2 3">GDMCC 1.1325</strain>
    </source>
</reference>
<name>A0A365Y1B1_9BACT</name>
<organism evidence="2 3">
    <name type="scientific">Chitinophaga flava</name>
    <dbReference type="NCBI Taxonomy" id="2259036"/>
    <lineage>
        <taxon>Bacteria</taxon>
        <taxon>Pseudomonadati</taxon>
        <taxon>Bacteroidota</taxon>
        <taxon>Chitinophagia</taxon>
        <taxon>Chitinophagales</taxon>
        <taxon>Chitinophagaceae</taxon>
        <taxon>Chitinophaga</taxon>
    </lineage>
</organism>
<dbReference type="InterPro" id="IPR014922">
    <property type="entry name" value="YdhG-like"/>
</dbReference>
<dbReference type="Pfam" id="PF08818">
    <property type="entry name" value="DUF1801"/>
    <property type="match status" value="1"/>
</dbReference>
<evidence type="ECO:0000313" key="3">
    <source>
        <dbReference type="Proteomes" id="UP000253410"/>
    </source>
</evidence>
<proteinExistence type="predicted"/>
<dbReference type="SUPFAM" id="SSF159888">
    <property type="entry name" value="YdhG-like"/>
    <property type="match status" value="1"/>
</dbReference>
<dbReference type="EMBL" id="QFFJ01000001">
    <property type="protein sequence ID" value="RBL92406.1"/>
    <property type="molecule type" value="Genomic_DNA"/>
</dbReference>
<feature type="domain" description="YdhG-like" evidence="1">
    <location>
        <begin position="24"/>
        <end position="129"/>
    </location>
</feature>
<evidence type="ECO:0000313" key="2">
    <source>
        <dbReference type="EMBL" id="RBL92406.1"/>
    </source>
</evidence>
<dbReference type="OrthoDB" id="9811812at2"/>
<dbReference type="AlphaFoldDB" id="A0A365Y1B1"/>
<dbReference type="Gene3D" id="3.90.1150.200">
    <property type="match status" value="1"/>
</dbReference>
<gene>
    <name evidence="2" type="ORF">DF182_07430</name>
</gene>
<protein>
    <submittedName>
        <fullName evidence="2">DUF1801 domain-containing protein</fullName>
    </submittedName>
</protein>
<comment type="caution">
    <text evidence="2">The sequence shown here is derived from an EMBL/GenBank/DDBJ whole genome shotgun (WGS) entry which is preliminary data.</text>
</comment>
<evidence type="ECO:0000259" key="1">
    <source>
        <dbReference type="Pfam" id="PF08818"/>
    </source>
</evidence>
<accession>A0A365Y1B1</accession>